<dbReference type="Pfam" id="PF18317">
    <property type="entry name" value="SDH_C"/>
    <property type="match status" value="1"/>
</dbReference>
<dbReference type="InterPro" id="IPR006151">
    <property type="entry name" value="Shikm_DH/Glu-tRNA_Rdtase"/>
</dbReference>
<proteinExistence type="inferred from homology"/>
<keyword evidence="3" id="KW-0028">Amino-acid biosynthesis</keyword>
<evidence type="ECO:0000256" key="8">
    <source>
        <dbReference type="ARBA" id="ARBA00023141"/>
    </source>
</evidence>
<reference evidence="13 14" key="1">
    <citation type="submission" date="2024-02" db="EMBL/GenBank/DDBJ databases">
        <authorList>
            <person name="Chen Y."/>
            <person name="Shah S."/>
            <person name="Dougan E. K."/>
            <person name="Thang M."/>
            <person name="Chan C."/>
        </authorList>
    </citation>
    <scope>NUCLEOTIDE SEQUENCE [LARGE SCALE GENOMIC DNA]</scope>
</reference>
<dbReference type="InterPro" id="IPR023000">
    <property type="entry name" value="Shikimate_kinase_CS"/>
</dbReference>
<dbReference type="SUPFAM" id="SSF52540">
    <property type="entry name" value="P-loop containing nucleoside triphosphate hydrolases"/>
    <property type="match status" value="1"/>
</dbReference>
<dbReference type="Gene3D" id="3.40.50.720">
    <property type="entry name" value="NAD(P)-binding Rossmann-like Domain"/>
    <property type="match status" value="2"/>
</dbReference>
<dbReference type="EMBL" id="CAXAMM010012573">
    <property type="protein sequence ID" value="CAK9029298.1"/>
    <property type="molecule type" value="Genomic_DNA"/>
</dbReference>
<evidence type="ECO:0000259" key="10">
    <source>
        <dbReference type="Pfam" id="PF01488"/>
    </source>
</evidence>
<keyword evidence="8" id="KW-0057">Aromatic amino acid biosynthesis</keyword>
<evidence type="ECO:0000256" key="4">
    <source>
        <dbReference type="ARBA" id="ARBA00022679"/>
    </source>
</evidence>
<keyword evidence="6" id="KW-0418">Kinase</keyword>
<keyword evidence="5" id="KW-0547">Nucleotide-binding</keyword>
<feature type="domain" description="Quinate/shikimate 5-dehydrogenase/glutamyl-tRNA reductase" evidence="10">
    <location>
        <begin position="503"/>
        <end position="574"/>
    </location>
</feature>
<dbReference type="PANTHER" id="PTHR21089:SF1">
    <property type="entry name" value="BIFUNCTIONAL 3-DEHYDROQUINATE DEHYDRATASE_SHIKIMATE DEHYDROGENASE, CHLOROPLASTIC"/>
    <property type="match status" value="1"/>
</dbReference>
<evidence type="ECO:0000256" key="1">
    <source>
        <dbReference type="ARBA" id="ARBA00004842"/>
    </source>
</evidence>
<dbReference type="SUPFAM" id="SSF51735">
    <property type="entry name" value="NAD(P)-binding Rossmann-fold domains"/>
    <property type="match status" value="2"/>
</dbReference>
<dbReference type="Pfam" id="PF01488">
    <property type="entry name" value="Shikimate_DH"/>
    <property type="match status" value="1"/>
</dbReference>
<keyword evidence="4" id="KW-0808">Transferase</keyword>
<dbReference type="PROSITE" id="PS01128">
    <property type="entry name" value="SHIKIMATE_KINASE"/>
    <property type="match status" value="1"/>
</dbReference>
<dbReference type="PRINTS" id="PR01100">
    <property type="entry name" value="SHIKIMTKNASE"/>
</dbReference>
<dbReference type="InterPro" id="IPR036291">
    <property type="entry name" value="NAD(P)-bd_dom_sf"/>
</dbReference>
<dbReference type="InterPro" id="IPR022893">
    <property type="entry name" value="Shikimate_DH_fam"/>
</dbReference>
<keyword evidence="7" id="KW-0067">ATP-binding</keyword>
<evidence type="ECO:0000256" key="9">
    <source>
        <dbReference type="ARBA" id="ARBA00048567"/>
    </source>
</evidence>
<dbReference type="CDD" id="cd00464">
    <property type="entry name" value="SK"/>
    <property type="match status" value="1"/>
</dbReference>
<dbReference type="Gene3D" id="3.40.50.300">
    <property type="entry name" value="P-loop containing nucleotide triphosphate hydrolases"/>
    <property type="match status" value="1"/>
</dbReference>
<dbReference type="Gene3D" id="3.40.50.10860">
    <property type="entry name" value="Leucine Dehydrogenase, chain A, domain 1"/>
    <property type="match status" value="2"/>
</dbReference>
<dbReference type="EC" id="2.7.1.71" evidence="2"/>
<sequence>MEASVVVIGMRGAGKSTLGRVGGGALGWAVLDMDEVLENKAGMACGDIVAKHGWPGFRAQELAALQEVLRDNPTRTVVSCGGGIVETEPARELLAAYAQDTGPVVFVDRHIDDIAKDLAAKTQAKANELDAAETEARRPQYGESVEDVYARRLPHFETCCSHRFPMVRGEQDWAFVSNCFEWVLRSLYAPVMPSPLDAGARLAHYDSPTVEEGCDGVWVCNASKDSLPNDVAKVRRSVRCLPLVLDAGGDVQLALAAAALGVECVVLDSIHLVEQVIAKRGGPNRLAVTTRLGVRFAVSEGPLPQGVVDAVDLVCLTVDTPLVDAVEACRAFSNVTGKGVSVMVEDVSAASRASELLEALMLSHGPGFGPRIDRLATLRKSIGSREVHHYCLIGGAIRSSPSPAMHNAGFQALRLPKRYTLCETFDFERIKTTVRSKRFRGASVTMPHKEAVQPLLDSTSEAADAIGAVNTIIVDDEDGTVCGDNTDWFGLHELCRRGLENTNADAKVALVVGAGGTALAACFCVQKLGLKLFVYNRTPEKAQRVATRFGGQALTDLTSLQAVDVIISTVPASSEFTMPDAALLERCKPVVVDAAYRPRQTALLIQAGAQGCATFEGIDMLVEQGLMQMHLWTGVPLAEMPRRPMEYAARNFYVDTDPGCERYYLFGHPISASPSPTLHNTGFQAIRATKLYALCESPEIAVVAAKLKEPSFRGASVTIPHKEAVVPLLASLTEAAQAIGAVNTIYRDADGNLCGDNTDWLGIRALLASASRVTPNGGKALVVGAGGTALAACYCAVQMGLELVVHNRSHDKAARLAARFGGTAVADIAQIPPVDCIISTVPATAGFEAPQHLLANTPAVVDVAYRPRRTKLLQQAQKHGCETFEGIQMLIEQGIEQFRRWTGVDAPRNAIESAVFEFYNNLSQ</sequence>
<dbReference type="Pfam" id="PF08501">
    <property type="entry name" value="Shikimate_dh_N"/>
    <property type="match status" value="2"/>
</dbReference>
<dbReference type="InterPro" id="IPR031322">
    <property type="entry name" value="Shikimate/glucono_kinase"/>
</dbReference>
<evidence type="ECO:0000259" key="12">
    <source>
        <dbReference type="Pfam" id="PF18317"/>
    </source>
</evidence>
<feature type="domain" description="SDH C-terminal" evidence="12">
    <location>
        <begin position="886"/>
        <end position="915"/>
    </location>
</feature>
<evidence type="ECO:0000313" key="13">
    <source>
        <dbReference type="EMBL" id="CAK9029298.1"/>
    </source>
</evidence>
<dbReference type="HAMAP" id="MF_00109">
    <property type="entry name" value="Shikimate_kinase"/>
    <property type="match status" value="1"/>
</dbReference>
<evidence type="ECO:0000256" key="2">
    <source>
        <dbReference type="ARBA" id="ARBA00012154"/>
    </source>
</evidence>
<evidence type="ECO:0000256" key="7">
    <source>
        <dbReference type="ARBA" id="ARBA00022840"/>
    </source>
</evidence>
<evidence type="ECO:0000256" key="5">
    <source>
        <dbReference type="ARBA" id="ARBA00022741"/>
    </source>
</evidence>
<feature type="domain" description="Shikimate dehydrogenase substrate binding N-terminal" evidence="11">
    <location>
        <begin position="392"/>
        <end position="472"/>
    </location>
</feature>
<evidence type="ECO:0000256" key="3">
    <source>
        <dbReference type="ARBA" id="ARBA00022605"/>
    </source>
</evidence>
<organism evidence="13 14">
    <name type="scientific">Durusdinium trenchii</name>
    <dbReference type="NCBI Taxonomy" id="1381693"/>
    <lineage>
        <taxon>Eukaryota</taxon>
        <taxon>Sar</taxon>
        <taxon>Alveolata</taxon>
        <taxon>Dinophyceae</taxon>
        <taxon>Suessiales</taxon>
        <taxon>Symbiodiniaceae</taxon>
        <taxon>Durusdinium</taxon>
    </lineage>
</organism>
<comment type="catalytic activity">
    <reaction evidence="9">
        <text>shikimate + ATP = 3-phosphoshikimate + ADP + H(+)</text>
        <dbReference type="Rhea" id="RHEA:13121"/>
        <dbReference type="ChEBI" id="CHEBI:15378"/>
        <dbReference type="ChEBI" id="CHEBI:30616"/>
        <dbReference type="ChEBI" id="CHEBI:36208"/>
        <dbReference type="ChEBI" id="CHEBI:145989"/>
        <dbReference type="ChEBI" id="CHEBI:456216"/>
        <dbReference type="EC" id="2.7.1.71"/>
    </reaction>
</comment>
<protein>
    <recommendedName>
        <fullName evidence="2">shikimate kinase</fullName>
        <ecNumber evidence="2">2.7.1.71</ecNumber>
    </recommendedName>
</protein>
<name>A0ABP0KSU7_9DINO</name>
<comment type="pathway">
    <text evidence="1">Metabolic intermediate biosynthesis; chorismate biosynthesis; chorismate from D-erythrose 4-phosphate and phosphoenolpyruvate: step 5/7.</text>
</comment>
<evidence type="ECO:0000256" key="6">
    <source>
        <dbReference type="ARBA" id="ARBA00022777"/>
    </source>
</evidence>
<dbReference type="PANTHER" id="PTHR21089">
    <property type="entry name" value="SHIKIMATE DEHYDROGENASE"/>
    <property type="match status" value="1"/>
</dbReference>
<feature type="domain" description="Shikimate dehydrogenase substrate binding N-terminal" evidence="11">
    <location>
        <begin position="665"/>
        <end position="745"/>
    </location>
</feature>
<comment type="caution">
    <text evidence="13">The sequence shown here is derived from an EMBL/GenBank/DDBJ whole genome shotgun (WGS) entry which is preliminary data.</text>
</comment>
<dbReference type="CDD" id="cd01065">
    <property type="entry name" value="NAD_bind_Shikimate_DH"/>
    <property type="match status" value="2"/>
</dbReference>
<accession>A0ABP0KSU7</accession>
<dbReference type="InterPro" id="IPR000623">
    <property type="entry name" value="Shikimate_kinase/TSH1"/>
</dbReference>
<dbReference type="SUPFAM" id="SSF53223">
    <property type="entry name" value="Aminoacid dehydrogenase-like, N-terminal domain"/>
    <property type="match status" value="2"/>
</dbReference>
<dbReference type="Pfam" id="PF01202">
    <property type="entry name" value="SKI"/>
    <property type="match status" value="1"/>
</dbReference>
<dbReference type="InterPro" id="IPR027417">
    <property type="entry name" value="P-loop_NTPase"/>
</dbReference>
<dbReference type="Proteomes" id="UP001642464">
    <property type="component" value="Unassembled WGS sequence"/>
</dbReference>
<keyword evidence="14" id="KW-1185">Reference proteome</keyword>
<evidence type="ECO:0000259" key="11">
    <source>
        <dbReference type="Pfam" id="PF08501"/>
    </source>
</evidence>
<dbReference type="InterPro" id="IPR046346">
    <property type="entry name" value="Aminoacid_DH-like_N_sf"/>
</dbReference>
<dbReference type="InterPro" id="IPR041121">
    <property type="entry name" value="SDH_C"/>
</dbReference>
<gene>
    <name evidence="13" type="ORF">SCF082_LOCUS18725</name>
</gene>
<dbReference type="InterPro" id="IPR013708">
    <property type="entry name" value="Shikimate_DH-bd_N"/>
</dbReference>
<evidence type="ECO:0000313" key="14">
    <source>
        <dbReference type="Proteomes" id="UP001642464"/>
    </source>
</evidence>